<feature type="transmembrane region" description="Helical" evidence="1">
    <location>
        <begin position="81"/>
        <end position="99"/>
    </location>
</feature>
<dbReference type="PANTHER" id="PTHR23028:SF53">
    <property type="entry name" value="ACYL_TRANSF_3 DOMAIN-CONTAINING PROTEIN"/>
    <property type="match status" value="1"/>
</dbReference>
<accession>U2PBP0</accession>
<sequence>MKRNYTVEFYRFITIIFIAIFHFGIQYTGKFHWPKGGYLGVEFFFILSGFFLMREANKDKIKGESDSKLSVNYLLSKLKRLYPDYLLIILIFFFCNIFKDKLFSAKYVFEWLYKEIWELLFLHDFGIPDIHMSVTSTWFLSSLVINSYLIYYLILKNKDLFVGFIAPVTTILIYAYASRKYGSLSIQGEYSGIFYGALIRSWADICMGVLSYNFYSFMHKWLEYEKSANIKKYKKIIFLFNLIEIYMIVSCLYIINIGFKLDDFNIVIPFVVIIVLAFLNITFISRLLNKKIFKSLGEISYSIYLNHLLVSTILTVYFPNRNYKIMLIIFLIISIVMSYGTNKFIKKIINKGQR</sequence>
<feature type="transmembrane region" description="Helical" evidence="1">
    <location>
        <begin position="267"/>
        <end position="289"/>
    </location>
</feature>
<evidence type="ECO:0000313" key="4">
    <source>
        <dbReference type="Proteomes" id="UP000016626"/>
    </source>
</evidence>
<evidence type="ECO:0000313" key="3">
    <source>
        <dbReference type="EMBL" id="ERK47915.1"/>
    </source>
</evidence>
<dbReference type="PANTHER" id="PTHR23028">
    <property type="entry name" value="ACETYLTRANSFERASE"/>
    <property type="match status" value="1"/>
</dbReference>
<feature type="transmembrane region" description="Helical" evidence="1">
    <location>
        <begin position="160"/>
        <end position="177"/>
    </location>
</feature>
<feature type="transmembrane region" description="Helical" evidence="1">
    <location>
        <begin position="236"/>
        <end position="255"/>
    </location>
</feature>
<feature type="transmembrane region" description="Helical" evidence="1">
    <location>
        <begin position="301"/>
        <end position="319"/>
    </location>
</feature>
<reference evidence="3 4" key="1">
    <citation type="submission" date="2013-06" db="EMBL/GenBank/DDBJ databases">
        <authorList>
            <person name="Weinstock G."/>
            <person name="Sodergren E."/>
            <person name="Lobos E.A."/>
            <person name="Fulton L."/>
            <person name="Fulton R."/>
            <person name="Courtney L."/>
            <person name="Fronick C."/>
            <person name="O'Laughlin M."/>
            <person name="Godfrey J."/>
            <person name="Wilson R.M."/>
            <person name="Miner T."/>
            <person name="Farmer C."/>
            <person name="Delehaunty K."/>
            <person name="Cordes M."/>
            <person name="Minx P."/>
            <person name="Tomlinson C."/>
            <person name="Chen J."/>
            <person name="Wollam A."/>
            <person name="Pepin K.H."/>
            <person name="Bhonagiri V."/>
            <person name="Zhang X."/>
            <person name="Warren W."/>
            <person name="Mitreva M."/>
            <person name="Mardis E.R."/>
            <person name="Wilson R.K."/>
        </authorList>
    </citation>
    <scope>NUCLEOTIDE SEQUENCE [LARGE SCALE GENOMIC DNA]</scope>
    <source>
        <strain evidence="3 4">F0279</strain>
    </source>
</reference>
<name>U2PBP0_LEPWF</name>
<dbReference type="GO" id="GO:0016020">
    <property type="term" value="C:membrane"/>
    <property type="evidence" value="ECO:0007669"/>
    <property type="project" value="TreeGrafter"/>
</dbReference>
<dbReference type="HOGENOM" id="CLU_064462_0_0_0"/>
<feature type="domain" description="Acyltransferase 3" evidence="2">
    <location>
        <begin position="7"/>
        <end position="337"/>
    </location>
</feature>
<feature type="transmembrane region" description="Helical" evidence="1">
    <location>
        <begin position="325"/>
        <end position="345"/>
    </location>
</feature>
<organism evidence="3 4">
    <name type="scientific">Leptotrichia wadei (strain F0279)</name>
    <dbReference type="NCBI Taxonomy" id="888055"/>
    <lineage>
        <taxon>Bacteria</taxon>
        <taxon>Fusobacteriati</taxon>
        <taxon>Fusobacteriota</taxon>
        <taxon>Fusobacteriia</taxon>
        <taxon>Fusobacteriales</taxon>
        <taxon>Leptotrichiaceae</taxon>
        <taxon>Leptotrichia</taxon>
    </lineage>
</organism>
<dbReference type="RefSeq" id="WP_021747101.1">
    <property type="nucleotide sequence ID" value="NZ_KI271424.1"/>
</dbReference>
<dbReference type="PATRIC" id="fig|888055.3.peg.2085"/>
<keyword evidence="1" id="KW-0812">Transmembrane</keyword>
<evidence type="ECO:0000259" key="2">
    <source>
        <dbReference type="Pfam" id="PF01757"/>
    </source>
</evidence>
<dbReference type="InterPro" id="IPR050879">
    <property type="entry name" value="Acyltransferase_3"/>
</dbReference>
<dbReference type="EMBL" id="AWVM01000111">
    <property type="protein sequence ID" value="ERK47915.1"/>
    <property type="molecule type" value="Genomic_DNA"/>
</dbReference>
<dbReference type="Pfam" id="PF01757">
    <property type="entry name" value="Acyl_transf_3"/>
    <property type="match status" value="1"/>
</dbReference>
<protein>
    <submittedName>
        <fullName evidence="3">Acyltransferase</fullName>
    </submittedName>
</protein>
<dbReference type="InterPro" id="IPR002656">
    <property type="entry name" value="Acyl_transf_3_dom"/>
</dbReference>
<feature type="transmembrane region" description="Helical" evidence="1">
    <location>
        <begin position="197"/>
        <end position="215"/>
    </location>
</feature>
<comment type="caution">
    <text evidence="3">The sequence shown here is derived from an EMBL/GenBank/DDBJ whole genome shotgun (WGS) entry which is preliminary data.</text>
</comment>
<proteinExistence type="predicted"/>
<keyword evidence="3" id="KW-0012">Acyltransferase</keyword>
<feature type="transmembrane region" description="Helical" evidence="1">
    <location>
        <begin position="35"/>
        <end position="53"/>
    </location>
</feature>
<gene>
    <name evidence="3" type="ORF">HMPREF9015_02174</name>
</gene>
<feature type="transmembrane region" description="Helical" evidence="1">
    <location>
        <begin position="130"/>
        <end position="153"/>
    </location>
</feature>
<evidence type="ECO:0000256" key="1">
    <source>
        <dbReference type="SAM" id="Phobius"/>
    </source>
</evidence>
<dbReference type="eggNOG" id="COG1835">
    <property type="taxonomic scope" value="Bacteria"/>
</dbReference>
<dbReference type="Proteomes" id="UP000016626">
    <property type="component" value="Unassembled WGS sequence"/>
</dbReference>
<dbReference type="GO" id="GO:0000271">
    <property type="term" value="P:polysaccharide biosynthetic process"/>
    <property type="evidence" value="ECO:0007669"/>
    <property type="project" value="TreeGrafter"/>
</dbReference>
<keyword evidence="3" id="KW-0808">Transferase</keyword>
<dbReference type="GO" id="GO:0016747">
    <property type="term" value="F:acyltransferase activity, transferring groups other than amino-acyl groups"/>
    <property type="evidence" value="ECO:0007669"/>
    <property type="project" value="InterPro"/>
</dbReference>
<keyword evidence="1" id="KW-1133">Transmembrane helix</keyword>
<feature type="transmembrane region" description="Helical" evidence="1">
    <location>
        <begin position="12"/>
        <end position="29"/>
    </location>
</feature>
<dbReference type="AlphaFoldDB" id="U2PBP0"/>
<keyword evidence="1" id="KW-0472">Membrane</keyword>